<dbReference type="Gene3D" id="3.10.20.770">
    <property type="match status" value="1"/>
</dbReference>
<evidence type="ECO:0000256" key="1">
    <source>
        <dbReference type="SAM" id="MobiDB-lite"/>
    </source>
</evidence>
<dbReference type="EMBL" id="CAAALY010259250">
    <property type="protein sequence ID" value="VEL38858.1"/>
    <property type="molecule type" value="Genomic_DNA"/>
</dbReference>
<proteinExistence type="predicted"/>
<comment type="caution">
    <text evidence="2">The sequence shown here is derived from an EMBL/GenBank/DDBJ whole genome shotgun (WGS) entry which is preliminary data.</text>
</comment>
<evidence type="ECO:0000313" key="2">
    <source>
        <dbReference type="EMBL" id="VEL38858.1"/>
    </source>
</evidence>
<name>A0A3S5B2V0_9PLAT</name>
<keyword evidence="3" id="KW-1185">Reference proteome</keyword>
<dbReference type="AlphaFoldDB" id="A0A3S5B2V0"/>
<feature type="region of interest" description="Disordered" evidence="1">
    <location>
        <begin position="1"/>
        <end position="33"/>
    </location>
</feature>
<reference evidence="2" key="1">
    <citation type="submission" date="2018-11" db="EMBL/GenBank/DDBJ databases">
        <authorList>
            <consortium name="Pathogen Informatics"/>
        </authorList>
    </citation>
    <scope>NUCLEOTIDE SEQUENCE</scope>
</reference>
<feature type="compositionally biased region" description="Low complexity" evidence="1">
    <location>
        <begin position="13"/>
        <end position="31"/>
    </location>
</feature>
<evidence type="ECO:0000313" key="3">
    <source>
        <dbReference type="Proteomes" id="UP000784294"/>
    </source>
</evidence>
<accession>A0A3S5B2V0</accession>
<gene>
    <name evidence="2" type="ORF">PXEA_LOCUS32298</name>
</gene>
<organism evidence="2 3">
    <name type="scientific">Protopolystoma xenopodis</name>
    <dbReference type="NCBI Taxonomy" id="117903"/>
    <lineage>
        <taxon>Eukaryota</taxon>
        <taxon>Metazoa</taxon>
        <taxon>Spiralia</taxon>
        <taxon>Lophotrochozoa</taxon>
        <taxon>Platyhelminthes</taxon>
        <taxon>Monogenea</taxon>
        <taxon>Polyopisthocotylea</taxon>
        <taxon>Polystomatidea</taxon>
        <taxon>Polystomatidae</taxon>
        <taxon>Protopolystoma</taxon>
    </lineage>
</organism>
<dbReference type="Proteomes" id="UP000784294">
    <property type="component" value="Unassembled WGS sequence"/>
</dbReference>
<dbReference type="OrthoDB" id="67688at2759"/>
<protein>
    <submittedName>
        <fullName evidence="2">Uncharacterized protein</fullName>
    </submittedName>
</protein>
<sequence length="180" mass="20051">MPTGQRGHRPESSDGVIVGSSGVSSYTTGSSRQPTPIKLSGYLLKVCCSVAYLYDAEARLLDYEYIQACLSQYGCMPRLSPVLRRDVLASLKPSLHRLMQPRSLTPVSPRQQRSHNQFDIARCPHLVSEDHSSTTKLAHTASGDGDAVSLDWLEPEECIDDWIDHEDSDDEKDHEEKVSH</sequence>